<dbReference type="PANTHER" id="PTHR21240:SF19">
    <property type="entry name" value="CATALYTIC_ HYDROLASE"/>
    <property type="match status" value="1"/>
</dbReference>
<keyword evidence="5" id="KW-1185">Reference proteome</keyword>
<dbReference type="InterPro" id="IPR032466">
    <property type="entry name" value="Metal_Hydrolase"/>
</dbReference>
<dbReference type="STRING" id="42256.RradSPS_1672"/>
<proteinExistence type="predicted"/>
<dbReference type="PATRIC" id="fig|42256.3.peg.1692"/>
<dbReference type="SUPFAM" id="SSF51556">
    <property type="entry name" value="Metallo-dependent hydrolases"/>
    <property type="match status" value="1"/>
</dbReference>
<dbReference type="Proteomes" id="UP001281130">
    <property type="component" value="Unassembled WGS sequence"/>
</dbReference>
<dbReference type="AlphaFoldDB" id="A0A023X4N1"/>
<evidence type="ECO:0000256" key="1">
    <source>
        <dbReference type="ARBA" id="ARBA00023239"/>
    </source>
</evidence>
<keyword evidence="1" id="KW-0456">Lyase</keyword>
<feature type="domain" description="Amidohydrolase-related" evidence="2">
    <location>
        <begin position="76"/>
        <end position="281"/>
    </location>
</feature>
<dbReference type="InterPro" id="IPR006680">
    <property type="entry name" value="Amidohydro-rel"/>
</dbReference>
<dbReference type="InterPro" id="IPR032465">
    <property type="entry name" value="ACMSD"/>
</dbReference>
<evidence type="ECO:0000313" key="4">
    <source>
        <dbReference type="EMBL" id="MDX5894360.1"/>
    </source>
</evidence>
<dbReference type="HOGENOM" id="CLU_044590_4_0_11"/>
<protein>
    <submittedName>
        <fullName evidence="4">Amidohydrolase family protein</fullName>
    </submittedName>
    <submittedName>
        <fullName evidence="3">Putative metal-dependent hydrolase of the TIM-barrel fold</fullName>
    </submittedName>
</protein>
<reference evidence="4" key="2">
    <citation type="submission" date="2023-11" db="EMBL/GenBank/DDBJ databases">
        <title>MicrobeMod: A computational toolkit for identifying prokaryotic methylation and restriction-modification with nanopore sequencing.</title>
        <authorList>
            <person name="Crits-Christoph A."/>
            <person name="Kang S.C."/>
            <person name="Lee H."/>
            <person name="Ostrov N."/>
        </authorList>
    </citation>
    <scope>NUCLEOTIDE SEQUENCE</scope>
    <source>
        <strain evidence="4">ATCC 51242</strain>
    </source>
</reference>
<dbReference type="CDD" id="cd01292">
    <property type="entry name" value="metallo-dependent_hydrolases"/>
    <property type="match status" value="1"/>
</dbReference>
<keyword evidence="3" id="KW-0378">Hydrolase</keyword>
<reference evidence="3 5" key="1">
    <citation type="submission" date="2014-03" db="EMBL/GenBank/DDBJ databases">
        <title>Complete genome sequence of the Radio-Resistant Rubrobacter radiotolerans RSPS-4.</title>
        <authorList>
            <person name="Egas C.C."/>
            <person name="Barroso C.C."/>
            <person name="Froufe H.J.C."/>
            <person name="Pacheco J.J."/>
            <person name="Albuquerque L.L."/>
            <person name="da Costa M.M.S."/>
        </authorList>
    </citation>
    <scope>NUCLEOTIDE SEQUENCE [LARGE SCALE GENOMIC DNA]</scope>
    <source>
        <strain evidence="3 5">RSPS-4</strain>
    </source>
</reference>
<dbReference type="OrthoDB" id="1407586at2"/>
<dbReference type="KEGG" id="rrd:RradSPS_1672"/>
<accession>A0A023X4N1</accession>
<organism evidence="3 5">
    <name type="scientific">Rubrobacter radiotolerans</name>
    <name type="common">Arthrobacter radiotolerans</name>
    <dbReference type="NCBI Taxonomy" id="42256"/>
    <lineage>
        <taxon>Bacteria</taxon>
        <taxon>Bacillati</taxon>
        <taxon>Actinomycetota</taxon>
        <taxon>Rubrobacteria</taxon>
        <taxon>Rubrobacterales</taxon>
        <taxon>Rubrobacteraceae</taxon>
        <taxon>Rubrobacter</taxon>
    </lineage>
</organism>
<evidence type="ECO:0000313" key="3">
    <source>
        <dbReference type="EMBL" id="AHY46955.1"/>
    </source>
</evidence>
<gene>
    <name evidence="3" type="ORF">RradSPS_1672</name>
    <name evidence="4" type="ORF">SIL72_10015</name>
</gene>
<name>A0A023X4N1_RUBRA</name>
<dbReference type="GO" id="GO:0016831">
    <property type="term" value="F:carboxy-lyase activity"/>
    <property type="evidence" value="ECO:0007669"/>
    <property type="project" value="InterPro"/>
</dbReference>
<dbReference type="GO" id="GO:0016787">
    <property type="term" value="F:hydrolase activity"/>
    <property type="evidence" value="ECO:0007669"/>
    <property type="project" value="UniProtKB-KW"/>
</dbReference>
<dbReference type="RefSeq" id="WP_038681939.1">
    <property type="nucleotide sequence ID" value="NZ_CP007514.1"/>
</dbReference>
<sequence length="286" mass="32543">MIDGIQLVDAHVHAVRLPTIKPSWKEWADRFGTPELYSLYDGSGTLVPELFDRYFEREGVDIAVLFCEYSPRSTGIQPVEDLLPLLEHNPERFRLMANLSPHLHHPMVDELKRQMDLGAVGLKLHPVHGSFPPNDRMLYPVYAFCEAEGFPVVFHCGTSIFPGSTNRYANPELIEDVARDFPDLTVVLAHGGRGWWFDAAAFITLMRENVFIEVSGLPPHKLPEYYKNYNFERLAEKMIFGTDWPGVPGPRHNAKAIAALGLDRETLEGFLNGNARRLYRLDRKTV</sequence>
<dbReference type="EMBL" id="JAWXXX010000001">
    <property type="protein sequence ID" value="MDX5894360.1"/>
    <property type="molecule type" value="Genomic_DNA"/>
</dbReference>
<dbReference type="eggNOG" id="COG2159">
    <property type="taxonomic scope" value="Bacteria"/>
</dbReference>
<evidence type="ECO:0000259" key="2">
    <source>
        <dbReference type="Pfam" id="PF04909"/>
    </source>
</evidence>
<evidence type="ECO:0000313" key="5">
    <source>
        <dbReference type="Proteomes" id="UP000025229"/>
    </source>
</evidence>
<dbReference type="Proteomes" id="UP000025229">
    <property type="component" value="Chromosome"/>
</dbReference>
<dbReference type="Pfam" id="PF04909">
    <property type="entry name" value="Amidohydro_2"/>
    <property type="match status" value="1"/>
</dbReference>
<dbReference type="Gene3D" id="3.20.20.140">
    <property type="entry name" value="Metal-dependent hydrolases"/>
    <property type="match status" value="1"/>
</dbReference>
<dbReference type="EMBL" id="CP007514">
    <property type="protein sequence ID" value="AHY46955.1"/>
    <property type="molecule type" value="Genomic_DNA"/>
</dbReference>
<dbReference type="PANTHER" id="PTHR21240">
    <property type="entry name" value="2-AMINO-3-CARBOXYLMUCONATE-6-SEMIALDEHYDE DECARBOXYLASE"/>
    <property type="match status" value="1"/>
</dbReference>